<keyword evidence="13" id="KW-1185">Reference proteome</keyword>
<comment type="caution">
    <text evidence="12">The sequence shown here is derived from an EMBL/GenBank/DDBJ whole genome shotgun (WGS) entry which is preliminary data.</text>
</comment>
<reference evidence="12" key="1">
    <citation type="journal article" date="2014" name="Int. J. Syst. Evol. Microbiol.">
        <title>Complete genome sequence of Corynebacterium casei LMG S-19264T (=DSM 44701T), isolated from a smear-ripened cheese.</title>
        <authorList>
            <consortium name="US DOE Joint Genome Institute (JGI-PGF)"/>
            <person name="Walter F."/>
            <person name="Albersmeier A."/>
            <person name="Kalinowski J."/>
            <person name="Ruckert C."/>
        </authorList>
    </citation>
    <scope>NUCLEOTIDE SEQUENCE</scope>
    <source>
        <strain evidence="12">JCM 3086</strain>
    </source>
</reference>
<dbReference type="InterPro" id="IPR005288">
    <property type="entry name" value="NadB"/>
</dbReference>
<proteinExistence type="predicted"/>
<feature type="region of interest" description="Disordered" evidence="9">
    <location>
        <begin position="1"/>
        <end position="24"/>
    </location>
</feature>
<evidence type="ECO:0000256" key="5">
    <source>
        <dbReference type="ARBA" id="ARBA00023002"/>
    </source>
</evidence>
<evidence type="ECO:0000256" key="4">
    <source>
        <dbReference type="ARBA" id="ARBA00022827"/>
    </source>
</evidence>
<feature type="compositionally biased region" description="Polar residues" evidence="9">
    <location>
        <begin position="1"/>
        <end position="22"/>
    </location>
</feature>
<dbReference type="GO" id="GO:0008734">
    <property type="term" value="F:L-aspartate oxidase activity"/>
    <property type="evidence" value="ECO:0007669"/>
    <property type="project" value="UniProtKB-EC"/>
</dbReference>
<sequence>MSSTAQSGPNTKHATPAPQTAPLSYEPDLTADVLVVGGGPAATWAAVKAAENGASVVLADKGYCGSSGATAAAGTGVWYVPPHPEDRAAAKASREALGGHLANHHWMDRVLDQTWHNVHELAEVSRYPFPVDAEGRQLRRGLQGPEYMRRMRLRVQRAGVRVLDHSPVLELLVDEDGSVAGAAGYRRQEDRPFRVRSGAVVLATGGCAFLSRALGCNVNTGDGYLMAAEAGAAMSGMEFSNAYAIAPKFTSVTKTAYYRYATFYHADGSVLEGAGSAKGRSVIARTLLSEGTVLCRLDQADEAARRAMRLGQANFFLPFDRLGIDPFTQMFPVTLLAEGTVRGTGGIRITGDDCRTEVPGLYAAGDAATRELICGGFTGGGSHNAAWAMSSGTWAGRGASSFARTLGEYTHHRALTPLGRAGLRPSGTTRGQAGDHRLVVEAVQREVLPYDKNYLREGARLTTALESLNDIWRELRHGLAGGGETTVRARQAAAMAATGRWMYTAALARTETRGMHKRADFPALDDPGQRRRLITGGLDELWTVPESAAPVHTTVAEAAAA</sequence>
<protein>
    <recommendedName>
        <fullName evidence="2">L-aspartate oxidase</fullName>
    </recommendedName>
    <alternativeName>
        <fullName evidence="7">Quinolinate synthase B</fullName>
    </alternativeName>
</protein>
<evidence type="ECO:0000256" key="7">
    <source>
        <dbReference type="ARBA" id="ARBA00030386"/>
    </source>
</evidence>
<evidence type="ECO:0000313" key="13">
    <source>
        <dbReference type="Proteomes" id="UP000657574"/>
    </source>
</evidence>
<dbReference type="AlphaFoldDB" id="A0A917PCI4"/>
<evidence type="ECO:0000259" key="10">
    <source>
        <dbReference type="Pfam" id="PF00890"/>
    </source>
</evidence>
<dbReference type="PANTHER" id="PTHR42716:SF2">
    <property type="entry name" value="L-ASPARTATE OXIDASE, CHLOROPLASTIC"/>
    <property type="match status" value="1"/>
</dbReference>
<evidence type="ECO:0000256" key="8">
    <source>
        <dbReference type="ARBA" id="ARBA00048305"/>
    </source>
</evidence>
<comment type="cofactor">
    <cofactor evidence="1">
        <name>FAD</name>
        <dbReference type="ChEBI" id="CHEBI:57692"/>
    </cofactor>
</comment>
<dbReference type="InterPro" id="IPR003953">
    <property type="entry name" value="FAD-dep_OxRdtase_2_FAD-bd"/>
</dbReference>
<dbReference type="Gene3D" id="3.50.50.60">
    <property type="entry name" value="FAD/NAD(P)-binding domain"/>
    <property type="match status" value="1"/>
</dbReference>
<dbReference type="PRINTS" id="PR00368">
    <property type="entry name" value="FADPNR"/>
</dbReference>
<reference evidence="12" key="2">
    <citation type="submission" date="2020-09" db="EMBL/GenBank/DDBJ databases">
        <authorList>
            <person name="Sun Q."/>
            <person name="Ohkuma M."/>
        </authorList>
    </citation>
    <scope>NUCLEOTIDE SEQUENCE</scope>
    <source>
        <strain evidence="12">JCM 3086</strain>
    </source>
</reference>
<dbReference type="EMBL" id="BMQA01000122">
    <property type="protein sequence ID" value="GGJ70611.1"/>
    <property type="molecule type" value="Genomic_DNA"/>
</dbReference>
<evidence type="ECO:0000313" key="12">
    <source>
        <dbReference type="EMBL" id="GGJ70611.1"/>
    </source>
</evidence>
<dbReference type="Proteomes" id="UP000657574">
    <property type="component" value="Unassembled WGS sequence"/>
</dbReference>
<dbReference type="InterPro" id="IPR036188">
    <property type="entry name" value="FAD/NAD-bd_sf"/>
</dbReference>
<dbReference type="Pfam" id="PF00890">
    <property type="entry name" value="FAD_binding_2"/>
    <property type="match status" value="1"/>
</dbReference>
<gene>
    <name evidence="12" type="ORF">GCM10010121_096540</name>
</gene>
<feature type="domain" description="Fumarate reductase/succinate dehydrogenase flavoprotein-like C-terminal" evidence="11">
    <location>
        <begin position="455"/>
        <end position="526"/>
    </location>
</feature>
<evidence type="ECO:0000256" key="3">
    <source>
        <dbReference type="ARBA" id="ARBA00022630"/>
    </source>
</evidence>
<dbReference type="GO" id="GO:0009435">
    <property type="term" value="P:NAD+ biosynthetic process"/>
    <property type="evidence" value="ECO:0007669"/>
    <property type="project" value="InterPro"/>
</dbReference>
<feature type="domain" description="FAD-dependent oxidoreductase 2 FAD-binding" evidence="10">
    <location>
        <begin position="32"/>
        <end position="239"/>
    </location>
</feature>
<keyword evidence="3" id="KW-0285">Flavoprotein</keyword>
<dbReference type="PRINTS" id="PR00411">
    <property type="entry name" value="PNDRDTASEI"/>
</dbReference>
<evidence type="ECO:0000259" key="11">
    <source>
        <dbReference type="Pfam" id="PF02910"/>
    </source>
</evidence>
<evidence type="ECO:0000256" key="1">
    <source>
        <dbReference type="ARBA" id="ARBA00001974"/>
    </source>
</evidence>
<dbReference type="Pfam" id="PF02910">
    <property type="entry name" value="Succ_DH_flav_C"/>
    <property type="match status" value="1"/>
</dbReference>
<evidence type="ECO:0000256" key="9">
    <source>
        <dbReference type="SAM" id="MobiDB-lite"/>
    </source>
</evidence>
<organism evidence="12 13">
    <name type="scientific">Streptomyces brasiliensis</name>
    <dbReference type="NCBI Taxonomy" id="1954"/>
    <lineage>
        <taxon>Bacteria</taxon>
        <taxon>Bacillati</taxon>
        <taxon>Actinomycetota</taxon>
        <taxon>Actinomycetes</taxon>
        <taxon>Kitasatosporales</taxon>
        <taxon>Streptomycetaceae</taxon>
        <taxon>Streptomyces</taxon>
    </lineage>
</organism>
<comment type="function">
    <text evidence="6">Catalyzes the oxidation of L-aspartate to iminoaspartate, the first step in the de novo biosynthesis of NAD(+).</text>
</comment>
<accession>A0A917PCI4</accession>
<dbReference type="InterPro" id="IPR015939">
    <property type="entry name" value="Fum_Rdtase/Succ_DH_flav-like_C"/>
</dbReference>
<dbReference type="RefSeq" id="WP_189317618.1">
    <property type="nucleotide sequence ID" value="NZ_BMQA01000122.1"/>
</dbReference>
<dbReference type="PANTHER" id="PTHR42716">
    <property type="entry name" value="L-ASPARTATE OXIDASE"/>
    <property type="match status" value="1"/>
</dbReference>
<dbReference type="Gene3D" id="1.20.58.100">
    <property type="entry name" value="Fumarate reductase/succinate dehydrogenase flavoprotein-like, C-terminal domain"/>
    <property type="match status" value="1"/>
</dbReference>
<comment type="catalytic activity">
    <reaction evidence="8">
        <text>L-aspartate + O2 = iminosuccinate + H2O2</text>
        <dbReference type="Rhea" id="RHEA:25876"/>
        <dbReference type="ChEBI" id="CHEBI:15379"/>
        <dbReference type="ChEBI" id="CHEBI:16240"/>
        <dbReference type="ChEBI" id="CHEBI:29991"/>
        <dbReference type="ChEBI" id="CHEBI:77875"/>
        <dbReference type="EC" id="1.4.3.16"/>
    </reaction>
    <physiologicalReaction direction="left-to-right" evidence="8">
        <dbReference type="Rhea" id="RHEA:25877"/>
    </physiologicalReaction>
</comment>
<dbReference type="SUPFAM" id="SSF46977">
    <property type="entry name" value="Succinate dehydrogenase/fumarate reductase flavoprotein C-terminal domain"/>
    <property type="match status" value="1"/>
</dbReference>
<keyword evidence="5" id="KW-0560">Oxidoreductase</keyword>
<name>A0A917PCI4_9ACTN</name>
<dbReference type="SUPFAM" id="SSF51905">
    <property type="entry name" value="FAD/NAD(P)-binding domain"/>
    <property type="match status" value="1"/>
</dbReference>
<dbReference type="InterPro" id="IPR037099">
    <property type="entry name" value="Fum_R/Succ_DH_flav-like_C_sf"/>
</dbReference>
<evidence type="ECO:0000256" key="2">
    <source>
        <dbReference type="ARBA" id="ARBA00021901"/>
    </source>
</evidence>
<evidence type="ECO:0000256" key="6">
    <source>
        <dbReference type="ARBA" id="ARBA00029426"/>
    </source>
</evidence>
<keyword evidence="4" id="KW-0274">FAD</keyword>